<dbReference type="GO" id="GO:0016020">
    <property type="term" value="C:membrane"/>
    <property type="evidence" value="ECO:0007669"/>
    <property type="project" value="UniProtKB-SubCell"/>
</dbReference>
<evidence type="ECO:0000256" key="6">
    <source>
        <dbReference type="ARBA" id="ARBA00023136"/>
    </source>
</evidence>
<comment type="subcellular location">
    <subcellularLocation>
        <location evidence="1">Membrane</location>
    </subcellularLocation>
</comment>
<dbReference type="NCBIfam" id="TIGR00706">
    <property type="entry name" value="SppA_dom"/>
    <property type="match status" value="1"/>
</dbReference>
<dbReference type="RefSeq" id="WP_201919733.1">
    <property type="nucleotide sequence ID" value="NZ_JAERQG010000002.1"/>
</dbReference>
<gene>
    <name evidence="9" type="primary">sppA</name>
    <name evidence="9" type="ORF">JKP34_08440</name>
</gene>
<evidence type="ECO:0000256" key="7">
    <source>
        <dbReference type="PIRSR" id="PIRSR001217-1"/>
    </source>
</evidence>
<dbReference type="InterPro" id="IPR047272">
    <property type="entry name" value="S49_SppA_C"/>
</dbReference>
<feature type="active site" description="Proton donor/acceptor" evidence="7">
    <location>
        <position position="188"/>
    </location>
</feature>
<evidence type="ECO:0000313" key="9">
    <source>
        <dbReference type="EMBL" id="MBL0765273.1"/>
    </source>
</evidence>
<evidence type="ECO:0000256" key="1">
    <source>
        <dbReference type="ARBA" id="ARBA00004370"/>
    </source>
</evidence>
<dbReference type="Gene3D" id="3.90.226.10">
    <property type="entry name" value="2-enoyl-CoA Hydratase, Chain A, domain 1"/>
    <property type="match status" value="3"/>
</dbReference>
<organism evidence="9 10">
    <name type="scientific">Marivirga atlantica</name>
    <dbReference type="NCBI Taxonomy" id="1548457"/>
    <lineage>
        <taxon>Bacteria</taxon>
        <taxon>Pseudomonadati</taxon>
        <taxon>Bacteroidota</taxon>
        <taxon>Cytophagia</taxon>
        <taxon>Cytophagales</taxon>
        <taxon>Marivirgaceae</taxon>
        <taxon>Marivirga</taxon>
    </lineage>
</organism>
<comment type="similarity">
    <text evidence="2">Belongs to the peptidase S49 family.</text>
</comment>
<evidence type="ECO:0000259" key="8">
    <source>
        <dbReference type="Pfam" id="PF01343"/>
    </source>
</evidence>
<dbReference type="Gene3D" id="6.20.330.10">
    <property type="match status" value="1"/>
</dbReference>
<evidence type="ECO:0000256" key="2">
    <source>
        <dbReference type="ARBA" id="ARBA00008683"/>
    </source>
</evidence>
<dbReference type="InterPro" id="IPR004634">
    <property type="entry name" value="Pept_S49_pIV"/>
</dbReference>
<dbReference type="PIRSF" id="PIRSF001217">
    <property type="entry name" value="Protease_4_SppA"/>
    <property type="match status" value="1"/>
</dbReference>
<keyword evidence="3" id="KW-0645">Protease</keyword>
<feature type="domain" description="Peptidase S49" evidence="8">
    <location>
        <begin position="120"/>
        <end position="273"/>
    </location>
</feature>
<dbReference type="Proteomes" id="UP000642920">
    <property type="component" value="Unassembled WGS sequence"/>
</dbReference>
<dbReference type="SUPFAM" id="SSF52096">
    <property type="entry name" value="ClpP/crotonase"/>
    <property type="match status" value="2"/>
</dbReference>
<dbReference type="CDD" id="cd07018">
    <property type="entry name" value="S49_SppA_67K_type"/>
    <property type="match status" value="1"/>
</dbReference>
<dbReference type="CDD" id="cd07023">
    <property type="entry name" value="S49_Sppa_N_C"/>
    <property type="match status" value="1"/>
</dbReference>
<dbReference type="PANTHER" id="PTHR33209:SF1">
    <property type="entry name" value="PEPTIDASE S49 DOMAIN-CONTAINING PROTEIN"/>
    <property type="match status" value="1"/>
</dbReference>
<evidence type="ECO:0000256" key="5">
    <source>
        <dbReference type="ARBA" id="ARBA00022825"/>
    </source>
</evidence>
<dbReference type="GO" id="GO:0006465">
    <property type="term" value="P:signal peptide processing"/>
    <property type="evidence" value="ECO:0007669"/>
    <property type="project" value="InterPro"/>
</dbReference>
<reference evidence="9" key="1">
    <citation type="submission" date="2021-01" db="EMBL/GenBank/DDBJ databases">
        <title>Marivirga sp. nov., isolated from intertidal surface sediments.</title>
        <authorList>
            <person name="Zhang M."/>
        </authorList>
    </citation>
    <scope>NUCLEOTIDE SEQUENCE</scope>
    <source>
        <strain evidence="9">SM1354</strain>
    </source>
</reference>
<proteinExistence type="inferred from homology"/>
<keyword evidence="6" id="KW-0472">Membrane</keyword>
<dbReference type="EMBL" id="JAERQG010000002">
    <property type="protein sequence ID" value="MBL0765273.1"/>
    <property type="molecule type" value="Genomic_DNA"/>
</dbReference>
<accession>A0A937DGY0</accession>
<name>A0A937DGY0_9BACT</name>
<comment type="caution">
    <text evidence="9">The sequence shown here is derived from an EMBL/GenBank/DDBJ whole genome shotgun (WGS) entry which is preliminary data.</text>
</comment>
<evidence type="ECO:0000256" key="3">
    <source>
        <dbReference type="ARBA" id="ARBA00022670"/>
    </source>
</evidence>
<feature type="domain" description="Peptidase S49" evidence="8">
    <location>
        <begin position="365"/>
        <end position="516"/>
    </location>
</feature>
<protein>
    <submittedName>
        <fullName evidence="9">Signal peptide peptidase SppA</fullName>
    </submittedName>
</protein>
<dbReference type="GO" id="GO:0008236">
    <property type="term" value="F:serine-type peptidase activity"/>
    <property type="evidence" value="ECO:0007669"/>
    <property type="project" value="UniProtKB-KW"/>
</dbReference>
<evidence type="ECO:0000313" key="10">
    <source>
        <dbReference type="Proteomes" id="UP000642920"/>
    </source>
</evidence>
<dbReference type="AlphaFoldDB" id="A0A937DGY0"/>
<keyword evidence="10" id="KW-1185">Reference proteome</keyword>
<keyword evidence="4" id="KW-0378">Hydrolase</keyword>
<feature type="active site" description="Nucleophile" evidence="7">
    <location>
        <position position="381"/>
    </location>
</feature>
<sequence>MKSFFKIFFASLLAFMVFCIGGFFLLVGIAASGDEVKVPKNAYLKIDLNRPILEMTADDPFAELSQALGDGPAPVSLKAILESIEHAATDDNIKGIYLEASMPMAGFAQLEEIRVALNEFKVSEKPIISYSEIFSEGGYYVASVADHLLLNPVGMLEFNGLASEVTFFKGTFEKLNIQPQIFRVGNFKSAVEPFIRKDMSAANKEQISVLLDNVYGHFLSQVAESRGLKLEDLKNVSSKMLVREPKDAVKYGLIDNVVYYDEVLALLRENAGLGENQDIPMIGITNYEKTFVAEKYKANRIAVIVAEGTIVSGKGDGTTIGSDKFAREIRKARLDDKIKAIVLRINSPGGSALASDVMWREVQLAKQVKPVIASMSSVAASGGYYMAMGCDTIVAHPNTITGSIGVFSIIPDLSKFMDTKLGITFDGVQTGEYSNLYTVTRSLNEAEQQIIQNGVNQIYEDFTTKAANGRNMSHEALLEVASGRVWSGIEAKEKGLVDVLGNMDKAVEIAANAAGLAEDDYMRVYYPEKLPFIQQLAKSLEGNTKVLIDAYTLGEMAPYMKDFKHVMENRGLQTRMPFDLEIK</sequence>
<evidence type="ECO:0000256" key="4">
    <source>
        <dbReference type="ARBA" id="ARBA00022801"/>
    </source>
</evidence>
<dbReference type="NCBIfam" id="TIGR00705">
    <property type="entry name" value="SppA_67K"/>
    <property type="match status" value="1"/>
</dbReference>
<keyword evidence="5" id="KW-0720">Serine protease</keyword>
<dbReference type="InterPro" id="IPR047217">
    <property type="entry name" value="S49_SppA_67K_type_N"/>
</dbReference>
<dbReference type="PANTHER" id="PTHR33209">
    <property type="entry name" value="PROTEASE 4"/>
    <property type="match status" value="1"/>
</dbReference>
<dbReference type="InterPro" id="IPR029045">
    <property type="entry name" value="ClpP/crotonase-like_dom_sf"/>
</dbReference>
<dbReference type="InterPro" id="IPR004635">
    <property type="entry name" value="Pept_S49_SppA"/>
</dbReference>
<dbReference type="InterPro" id="IPR002142">
    <property type="entry name" value="Peptidase_S49"/>
</dbReference>
<dbReference type="Pfam" id="PF01343">
    <property type="entry name" value="Peptidase_S49"/>
    <property type="match status" value="2"/>
</dbReference>